<comment type="caution">
    <text evidence="2">The sequence shown here is derived from an EMBL/GenBank/DDBJ whole genome shotgun (WGS) entry which is preliminary data.</text>
</comment>
<keyword evidence="3" id="KW-1185">Reference proteome</keyword>
<sequence length="192" mass="21017">MPFFMGRDLDNGIPTAREDTLVSPPGPGQPVSGGTEAEAVPAGRAGTGMACGPSDNTEFIRKGSCPMKREMNSVNNSQTTAGQKPQTVPTRVLREQLRQRAVESSSKLSRSVGRLTSCDALPCLEYQGEVAREYAVVDQLLYVQNCRSALERCIAGKPARLRYQWQDGRVTVTRFRKVRQGCVQVYGLQPPL</sequence>
<name>A6NQT5_9FIRM</name>
<dbReference type="EMBL" id="AAXG02000005">
    <property type="protein sequence ID" value="EDN01431.1"/>
    <property type="molecule type" value="Genomic_DNA"/>
</dbReference>
<organism evidence="2 3">
    <name type="scientific">Pseudoflavonifractor capillosus ATCC 29799</name>
    <dbReference type="NCBI Taxonomy" id="411467"/>
    <lineage>
        <taxon>Bacteria</taxon>
        <taxon>Bacillati</taxon>
        <taxon>Bacillota</taxon>
        <taxon>Clostridia</taxon>
        <taxon>Eubacteriales</taxon>
        <taxon>Oscillospiraceae</taxon>
        <taxon>Pseudoflavonifractor</taxon>
    </lineage>
</organism>
<reference evidence="2 3" key="1">
    <citation type="submission" date="2007-04" db="EMBL/GenBank/DDBJ databases">
        <authorList>
            <person name="Fulton L."/>
            <person name="Clifton S."/>
            <person name="Fulton B."/>
            <person name="Xu J."/>
            <person name="Minx P."/>
            <person name="Pepin K.H."/>
            <person name="Johnson M."/>
            <person name="Thiruvilangam P."/>
            <person name="Bhonagiri V."/>
            <person name="Nash W.E."/>
            <person name="Mardis E.R."/>
            <person name="Wilson R.K."/>
        </authorList>
    </citation>
    <scope>NUCLEOTIDE SEQUENCE [LARGE SCALE GENOMIC DNA]</scope>
    <source>
        <strain evidence="2 3">ATCC 29799</strain>
    </source>
</reference>
<dbReference type="Proteomes" id="UP000003639">
    <property type="component" value="Unassembled WGS sequence"/>
</dbReference>
<evidence type="ECO:0000313" key="3">
    <source>
        <dbReference type="Proteomes" id="UP000003639"/>
    </source>
</evidence>
<reference evidence="2 3" key="2">
    <citation type="submission" date="2007-06" db="EMBL/GenBank/DDBJ databases">
        <title>Draft genome sequence of Pseudoflavonifractor capillosus ATCC 29799.</title>
        <authorList>
            <person name="Sudarsanam P."/>
            <person name="Ley R."/>
            <person name="Guruge J."/>
            <person name="Turnbaugh P.J."/>
            <person name="Mahowald M."/>
            <person name="Liep D."/>
            <person name="Gordon J."/>
        </authorList>
    </citation>
    <scope>NUCLEOTIDE SEQUENCE [LARGE SCALE GENOMIC DNA]</scope>
    <source>
        <strain evidence="2 3">ATCC 29799</strain>
    </source>
</reference>
<protein>
    <submittedName>
        <fullName evidence="2">Uncharacterized protein</fullName>
    </submittedName>
</protein>
<gene>
    <name evidence="2" type="ORF">BACCAP_00556</name>
</gene>
<accession>A6NQT5</accession>
<feature type="region of interest" description="Disordered" evidence="1">
    <location>
        <begin position="1"/>
        <end position="38"/>
    </location>
</feature>
<dbReference type="STRING" id="411467.BACCAP_00556"/>
<proteinExistence type="predicted"/>
<evidence type="ECO:0000313" key="2">
    <source>
        <dbReference type="EMBL" id="EDN01431.1"/>
    </source>
</evidence>
<dbReference type="AlphaFoldDB" id="A6NQT5"/>
<evidence type="ECO:0000256" key="1">
    <source>
        <dbReference type="SAM" id="MobiDB-lite"/>
    </source>
</evidence>